<feature type="transmembrane region" description="Helical" evidence="2">
    <location>
        <begin position="66"/>
        <end position="83"/>
    </location>
</feature>
<sequence>MSEKLSKLLKGQIVTSVFYILFGICLVFMPVGTVNLLCKVVFGLVLIGAGLYHIFLFAAEKDKATILDLFSGVIVFVIGLFLFTNPQIVVKLLPLMLGALVLVDSIWTLRGSMKLKKRTQETWKFLLIESLVFVGLGVFLMMYNFQSINGMLMFAGWAFLVDGILDVVSFVMLKKGLSGEVQTAADETPEKHAEKEPDTKAEEAAEEAAEEKEIIPEWNSRAASVSTEVIPPEDVTVEDTQEISEAETKEENPESDHLEEQEQN</sequence>
<dbReference type="PANTHER" id="PTHR34989:SF1">
    <property type="entry name" value="PROTEIN HDED"/>
    <property type="match status" value="1"/>
</dbReference>
<name>A0ABT2TQT2_9FIRM</name>
<feature type="compositionally biased region" description="Acidic residues" evidence="1">
    <location>
        <begin position="235"/>
        <end position="245"/>
    </location>
</feature>
<dbReference type="InterPro" id="IPR005325">
    <property type="entry name" value="DUF308_memb"/>
</dbReference>
<keyword evidence="2" id="KW-0812">Transmembrane</keyword>
<feature type="transmembrane region" description="Helical" evidence="2">
    <location>
        <begin position="125"/>
        <end position="145"/>
    </location>
</feature>
<feature type="transmembrane region" description="Helical" evidence="2">
    <location>
        <begin position="95"/>
        <end position="113"/>
    </location>
</feature>
<feature type="transmembrane region" description="Helical" evidence="2">
    <location>
        <begin position="40"/>
        <end position="59"/>
    </location>
</feature>
<feature type="region of interest" description="Disordered" evidence="1">
    <location>
        <begin position="182"/>
        <end position="264"/>
    </location>
</feature>
<comment type="caution">
    <text evidence="3">The sequence shown here is derived from an EMBL/GenBank/DDBJ whole genome shotgun (WGS) entry which is preliminary data.</text>
</comment>
<dbReference type="EMBL" id="JAOQJL010000005">
    <property type="protein sequence ID" value="MCU6764571.1"/>
    <property type="molecule type" value="Genomic_DNA"/>
</dbReference>
<evidence type="ECO:0000256" key="2">
    <source>
        <dbReference type="SAM" id="Phobius"/>
    </source>
</evidence>
<dbReference type="InterPro" id="IPR052712">
    <property type="entry name" value="Acid_resist_chaperone_HdeD"/>
</dbReference>
<feature type="transmembrane region" description="Helical" evidence="2">
    <location>
        <begin position="12"/>
        <end position="34"/>
    </location>
</feature>
<proteinExistence type="predicted"/>
<feature type="compositionally biased region" description="Basic and acidic residues" evidence="1">
    <location>
        <begin position="188"/>
        <end position="203"/>
    </location>
</feature>
<reference evidence="3 4" key="1">
    <citation type="journal article" date="2021" name="ISME Commun">
        <title>Automated analysis of genomic sequences facilitates high-throughput and comprehensive description of bacteria.</title>
        <authorList>
            <person name="Hitch T.C.A."/>
        </authorList>
    </citation>
    <scope>NUCLEOTIDE SEQUENCE [LARGE SCALE GENOMIC DNA]</scope>
    <source>
        <strain evidence="3 4">Sanger_23</strain>
    </source>
</reference>
<keyword evidence="2" id="KW-1133">Transmembrane helix</keyword>
<dbReference type="Proteomes" id="UP001652409">
    <property type="component" value="Unassembled WGS sequence"/>
</dbReference>
<evidence type="ECO:0000256" key="1">
    <source>
        <dbReference type="SAM" id="MobiDB-lite"/>
    </source>
</evidence>
<evidence type="ECO:0000313" key="3">
    <source>
        <dbReference type="EMBL" id="MCU6764571.1"/>
    </source>
</evidence>
<dbReference type="PANTHER" id="PTHR34989">
    <property type="entry name" value="PROTEIN HDED"/>
    <property type="match status" value="1"/>
</dbReference>
<keyword evidence="2" id="KW-0472">Membrane</keyword>
<dbReference type="RefSeq" id="WP_262582671.1">
    <property type="nucleotide sequence ID" value="NZ_JAOQJL010000005.1"/>
</dbReference>
<dbReference type="Pfam" id="PF03729">
    <property type="entry name" value="DUF308"/>
    <property type="match status" value="1"/>
</dbReference>
<organism evidence="3 4">
    <name type="scientific">Blautia ammoniilytica</name>
    <dbReference type="NCBI Taxonomy" id="2981782"/>
    <lineage>
        <taxon>Bacteria</taxon>
        <taxon>Bacillati</taxon>
        <taxon>Bacillota</taxon>
        <taxon>Clostridia</taxon>
        <taxon>Lachnospirales</taxon>
        <taxon>Lachnospiraceae</taxon>
        <taxon>Blautia</taxon>
    </lineage>
</organism>
<evidence type="ECO:0000313" key="4">
    <source>
        <dbReference type="Proteomes" id="UP001652409"/>
    </source>
</evidence>
<feature type="transmembrane region" description="Helical" evidence="2">
    <location>
        <begin position="151"/>
        <end position="173"/>
    </location>
</feature>
<keyword evidence="4" id="KW-1185">Reference proteome</keyword>
<protein>
    <submittedName>
        <fullName evidence="3">DUF308 domain-containing protein</fullName>
    </submittedName>
</protein>
<accession>A0ABT2TQT2</accession>
<feature type="compositionally biased region" description="Basic and acidic residues" evidence="1">
    <location>
        <begin position="246"/>
        <end position="264"/>
    </location>
</feature>
<gene>
    <name evidence="3" type="ORF">OCV61_03995</name>
</gene>